<dbReference type="GO" id="GO:0006506">
    <property type="term" value="P:GPI anchor biosynthetic process"/>
    <property type="evidence" value="ECO:0007669"/>
    <property type="project" value="InterPro"/>
</dbReference>
<dbReference type="InterPro" id="IPR029675">
    <property type="entry name" value="PGAP4"/>
</dbReference>
<evidence type="ECO:0000313" key="2">
    <source>
        <dbReference type="Proteomes" id="UP000515135"/>
    </source>
</evidence>
<dbReference type="GO" id="GO:0016757">
    <property type="term" value="F:glycosyltransferase activity"/>
    <property type="evidence" value="ECO:0007669"/>
    <property type="project" value="InterPro"/>
</dbReference>
<protein>
    <submittedName>
        <fullName evidence="3">Transmembrane protein 246-like</fullName>
    </submittedName>
</protein>
<keyword evidence="1" id="KW-1133">Transmembrane helix</keyword>
<sequence>MYYRITALYVITYVIALPLLCSDLPYSMYFRYDVTPGRRTQLDRAIEENQQRIAVAEDYLRKHGPHHRVFRRLNRMAQKRTQPQLVITVVTVARQPHNGLAEPRYLTQVVTQFVQLLEHEGDNIMFQVCNVHFPPETHHEAVFLSKYVPVVHRESDEEQPNEEDPFEREKLDYTFCLEKSVELNPEYVLMVEDDALPTPDMLHVLRHKLQYRLKLRIHQGELVHSSDDWAFLKLYNIERWQGYGSDIVSFLELTGVGLLGGTAFLLASQRRGLKTHRRFVMFVLGFVYVVLLCWTVGRQYFLQFRRLSAQLYTVTTGPFCCTPAVLYPGNMAAEIADFLKSGTCDERYPLDFALSDFAIDKGLTRYKVEPNLVQHVGLVSSIRSDVRDPMEF</sequence>
<evidence type="ECO:0000256" key="1">
    <source>
        <dbReference type="SAM" id="Phobius"/>
    </source>
</evidence>
<dbReference type="AlphaFoldDB" id="A0A6P5ANY8"/>
<keyword evidence="1" id="KW-0812">Transmembrane</keyword>
<dbReference type="RefSeq" id="XP_019643746.1">
    <property type="nucleotide sequence ID" value="XM_019788187.1"/>
</dbReference>
<gene>
    <name evidence="3" type="primary">LOC109484831</name>
</gene>
<dbReference type="GeneID" id="109484831"/>
<dbReference type="PANTHER" id="PTHR31410:SF1">
    <property type="entry name" value="POST-GPI ATTACHMENT TO PROTEINS FACTOR 4"/>
    <property type="match status" value="1"/>
</dbReference>
<feature type="transmembrane region" description="Helical" evidence="1">
    <location>
        <begin position="279"/>
        <end position="297"/>
    </location>
</feature>
<organism evidence="2 3">
    <name type="scientific">Branchiostoma belcheri</name>
    <name type="common">Amphioxus</name>
    <dbReference type="NCBI Taxonomy" id="7741"/>
    <lineage>
        <taxon>Eukaryota</taxon>
        <taxon>Metazoa</taxon>
        <taxon>Chordata</taxon>
        <taxon>Cephalochordata</taxon>
        <taxon>Leptocardii</taxon>
        <taxon>Amphioxiformes</taxon>
        <taxon>Branchiostomatidae</taxon>
        <taxon>Branchiostoma</taxon>
    </lineage>
</organism>
<keyword evidence="1" id="KW-0472">Membrane</keyword>
<dbReference type="Proteomes" id="UP000515135">
    <property type="component" value="Unplaced"/>
</dbReference>
<dbReference type="PANTHER" id="PTHR31410">
    <property type="entry name" value="TRANSMEMBRANE PROTEIN 246"/>
    <property type="match status" value="1"/>
</dbReference>
<keyword evidence="2" id="KW-1185">Reference proteome</keyword>
<dbReference type="GO" id="GO:0000139">
    <property type="term" value="C:Golgi membrane"/>
    <property type="evidence" value="ECO:0007669"/>
    <property type="project" value="InterPro"/>
</dbReference>
<dbReference type="OrthoDB" id="2016523at2759"/>
<dbReference type="KEGG" id="bbel:109484831"/>
<proteinExistence type="predicted"/>
<evidence type="ECO:0000313" key="3">
    <source>
        <dbReference type="RefSeq" id="XP_019643746.1"/>
    </source>
</evidence>
<reference evidence="3" key="1">
    <citation type="submission" date="2025-08" db="UniProtKB">
        <authorList>
            <consortium name="RefSeq"/>
        </authorList>
    </citation>
    <scope>IDENTIFICATION</scope>
    <source>
        <tissue evidence="3">Gonad</tissue>
    </source>
</reference>
<name>A0A6P5ANY8_BRABE</name>
<feature type="transmembrane region" description="Helical" evidence="1">
    <location>
        <begin position="247"/>
        <end position="267"/>
    </location>
</feature>
<accession>A0A6P5ANY8</accession>
<dbReference type="CDD" id="cd22190">
    <property type="entry name" value="PGAP4"/>
    <property type="match status" value="1"/>
</dbReference>